<feature type="transmembrane region" description="Helical" evidence="1">
    <location>
        <begin position="268"/>
        <end position="290"/>
    </location>
</feature>
<feature type="transmembrane region" description="Helical" evidence="1">
    <location>
        <begin position="336"/>
        <end position="356"/>
    </location>
</feature>
<organism evidence="2 3">
    <name type="scientific">Fluoribacter dumoffii</name>
    <dbReference type="NCBI Taxonomy" id="463"/>
    <lineage>
        <taxon>Bacteria</taxon>
        <taxon>Pseudomonadati</taxon>
        <taxon>Pseudomonadota</taxon>
        <taxon>Gammaproteobacteria</taxon>
        <taxon>Legionellales</taxon>
        <taxon>Legionellaceae</taxon>
        <taxon>Fluoribacter</taxon>
    </lineage>
</organism>
<dbReference type="RefSeq" id="WP_019350316.1">
    <property type="nucleotide sequence ID" value="NZ_UGGT01000001.1"/>
</dbReference>
<keyword evidence="1" id="KW-0472">Membrane</keyword>
<proteinExistence type="predicted"/>
<name>A0A377GE06_9GAMM</name>
<evidence type="ECO:0000313" key="3">
    <source>
        <dbReference type="Proteomes" id="UP000254554"/>
    </source>
</evidence>
<dbReference type="GeneID" id="93294005"/>
<protein>
    <recommendedName>
        <fullName evidence="4">Coiled-coil protein</fullName>
    </recommendedName>
</protein>
<keyword evidence="1" id="KW-1133">Transmembrane helix</keyword>
<keyword evidence="3" id="KW-1185">Reference proteome</keyword>
<evidence type="ECO:0000256" key="1">
    <source>
        <dbReference type="SAM" id="Phobius"/>
    </source>
</evidence>
<evidence type="ECO:0000313" key="2">
    <source>
        <dbReference type="EMBL" id="STO23037.1"/>
    </source>
</evidence>
<sequence length="435" mass="50210">MTPIIRHLSEIFPELFLNQAAQNPANWSFSESIKGLGPEFYRKIVPLHLLLNLEYSLLGQQLQSRFMSKKPIDKEELTEQLIAALMLAELLEHIYEHYLIIPREVRGLRRQQSLYRELLAKLGKSFPKKPEHEPDDFSFTQEIRNLTFEINLFRLLFTRSKRALDFIALISKSDAYLKFVRIMDGVLDPFIAHLGWIFFIPRLAVNLFVIIKHTVGGLWMEKEESSLGWTVRFNTQIKRRWFELGNDLNWISTGLINCFYLTGVLAPFAFYVSLVAFALDVVLSITRTYIELSRLFELREYYTNMLNKADDLKEQKAIRKHIEAIDKQIAFEQFRLGSHIATTTLIFMSICCALPIFAVNPIIPVAGAICLALICVINFALTEMINDSRPKDAIDRTTALCKLGFFSDKEPPPIKLQPMSTEEDDMELDESLCCL</sequence>
<dbReference type="Proteomes" id="UP000254554">
    <property type="component" value="Unassembled WGS sequence"/>
</dbReference>
<accession>A0A377GE06</accession>
<reference evidence="2 3" key="1">
    <citation type="submission" date="2018-06" db="EMBL/GenBank/DDBJ databases">
        <authorList>
            <consortium name="Pathogen Informatics"/>
            <person name="Doyle S."/>
        </authorList>
    </citation>
    <scope>NUCLEOTIDE SEQUENCE [LARGE SCALE GENOMIC DNA]</scope>
    <source>
        <strain evidence="2 3">NCTC11370</strain>
    </source>
</reference>
<keyword evidence="1" id="KW-0812">Transmembrane</keyword>
<dbReference type="OrthoDB" id="5646800at2"/>
<dbReference type="STRING" id="1094715.GCA_000236165_03126"/>
<evidence type="ECO:0008006" key="4">
    <source>
        <dbReference type="Google" id="ProtNLM"/>
    </source>
</evidence>
<feature type="transmembrane region" description="Helical" evidence="1">
    <location>
        <begin position="190"/>
        <end position="211"/>
    </location>
</feature>
<gene>
    <name evidence="2" type="ORF">NCTC11370_03140</name>
</gene>
<feature type="transmembrane region" description="Helical" evidence="1">
    <location>
        <begin position="362"/>
        <end position="381"/>
    </location>
</feature>
<dbReference type="AlphaFoldDB" id="A0A377GE06"/>
<dbReference type="EMBL" id="UGGT01000001">
    <property type="protein sequence ID" value="STO23037.1"/>
    <property type="molecule type" value="Genomic_DNA"/>
</dbReference>